<proteinExistence type="predicted"/>
<dbReference type="Proteomes" id="UP000250321">
    <property type="component" value="Unassembled WGS sequence"/>
</dbReference>
<evidence type="ECO:0000313" key="3">
    <source>
        <dbReference type="Proteomes" id="UP000250321"/>
    </source>
</evidence>
<organism evidence="2 3">
    <name type="scientific">Prunus yedoensis var. nudiflora</name>
    <dbReference type="NCBI Taxonomy" id="2094558"/>
    <lineage>
        <taxon>Eukaryota</taxon>
        <taxon>Viridiplantae</taxon>
        <taxon>Streptophyta</taxon>
        <taxon>Embryophyta</taxon>
        <taxon>Tracheophyta</taxon>
        <taxon>Spermatophyta</taxon>
        <taxon>Magnoliopsida</taxon>
        <taxon>eudicotyledons</taxon>
        <taxon>Gunneridae</taxon>
        <taxon>Pentapetalae</taxon>
        <taxon>rosids</taxon>
        <taxon>fabids</taxon>
        <taxon>Rosales</taxon>
        <taxon>Rosaceae</taxon>
        <taxon>Amygdaloideae</taxon>
        <taxon>Amygdaleae</taxon>
        <taxon>Prunus</taxon>
    </lineage>
</organism>
<protein>
    <submittedName>
        <fullName evidence="2">Uncharacterized protein</fullName>
    </submittedName>
</protein>
<comment type="caution">
    <text evidence="2">The sequence shown here is derived from an EMBL/GenBank/DDBJ whole genome shotgun (WGS) entry which is preliminary data.</text>
</comment>
<name>A0A314Y704_PRUYE</name>
<dbReference type="EMBL" id="PJQY01001675">
    <property type="protein sequence ID" value="PQQ00639.1"/>
    <property type="molecule type" value="Genomic_DNA"/>
</dbReference>
<feature type="compositionally biased region" description="Basic residues" evidence="1">
    <location>
        <begin position="65"/>
        <end position="74"/>
    </location>
</feature>
<dbReference type="AlphaFoldDB" id="A0A314Y704"/>
<keyword evidence="3" id="KW-1185">Reference proteome</keyword>
<accession>A0A314Y704</accession>
<evidence type="ECO:0000313" key="2">
    <source>
        <dbReference type="EMBL" id="PQQ00639.1"/>
    </source>
</evidence>
<reference evidence="2 3" key="1">
    <citation type="submission" date="2018-02" db="EMBL/GenBank/DDBJ databases">
        <title>Draft genome of wild Prunus yedoensis var. nudiflora.</title>
        <authorList>
            <person name="Baek S."/>
            <person name="Kim J.-H."/>
            <person name="Choi K."/>
            <person name="Kim G.-B."/>
            <person name="Cho A."/>
            <person name="Jang H."/>
            <person name="Shin C.-H."/>
            <person name="Yu H.-J."/>
            <person name="Mun J.-H."/>
        </authorList>
    </citation>
    <scope>NUCLEOTIDE SEQUENCE [LARGE SCALE GENOMIC DNA]</scope>
    <source>
        <strain evidence="3">cv. Jeju island</strain>
        <tissue evidence="2">Leaf</tissue>
    </source>
</reference>
<feature type="region of interest" description="Disordered" evidence="1">
    <location>
        <begin position="40"/>
        <end position="74"/>
    </location>
</feature>
<sequence length="74" mass="8263">MTSVWPGLEKPKSLGSQKKVAPVWPGLDNLTPVWQGLEKPEDFGGQKKMAPVWPGLEKPKELGGKKRWHRFGQG</sequence>
<evidence type="ECO:0000256" key="1">
    <source>
        <dbReference type="SAM" id="MobiDB-lite"/>
    </source>
</evidence>
<gene>
    <name evidence="2" type="ORF">Pyn_34830</name>
</gene>